<comment type="similarity">
    <text evidence="1 6">Belongs to the cytochrome P450 family.</text>
</comment>
<dbReference type="VEuPathDB" id="FungiDB:A1O9_07722"/>
<dbReference type="EMBL" id="AMGV01000006">
    <property type="protein sequence ID" value="KEF56141.1"/>
    <property type="molecule type" value="Genomic_DNA"/>
</dbReference>
<accession>A0A072P8D7</accession>
<keyword evidence="3 6" id="KW-0560">Oxidoreductase</keyword>
<dbReference type="InterPro" id="IPR017972">
    <property type="entry name" value="Cyt_P450_CS"/>
</dbReference>
<feature type="binding site" description="axial binding residue" evidence="5">
    <location>
        <position position="306"/>
    </location>
    <ligand>
        <name>heme</name>
        <dbReference type="ChEBI" id="CHEBI:30413"/>
    </ligand>
    <ligandPart>
        <name>Fe</name>
        <dbReference type="ChEBI" id="CHEBI:18248"/>
    </ligandPart>
</feature>
<evidence type="ECO:0000256" key="1">
    <source>
        <dbReference type="ARBA" id="ARBA00010617"/>
    </source>
</evidence>
<evidence type="ECO:0000256" key="3">
    <source>
        <dbReference type="ARBA" id="ARBA00023002"/>
    </source>
</evidence>
<dbReference type="InterPro" id="IPR001128">
    <property type="entry name" value="Cyt_P450"/>
</dbReference>
<evidence type="ECO:0000313" key="7">
    <source>
        <dbReference type="EMBL" id="KEF56141.1"/>
    </source>
</evidence>
<dbReference type="HOGENOM" id="CLU_001570_2_1_1"/>
<dbReference type="Pfam" id="PF00067">
    <property type="entry name" value="p450"/>
    <property type="match status" value="1"/>
</dbReference>
<protein>
    <recommendedName>
        <fullName evidence="9">Cytochrome P450 oxidoreductase</fullName>
    </recommendedName>
</protein>
<dbReference type="PRINTS" id="PR00463">
    <property type="entry name" value="EP450I"/>
</dbReference>
<name>A0A072P8D7_9EURO</name>
<dbReference type="Proteomes" id="UP000027920">
    <property type="component" value="Unassembled WGS sequence"/>
</dbReference>
<dbReference type="PANTHER" id="PTHR46300:SF8">
    <property type="entry name" value="CYTOCHROME P450 2E1"/>
    <property type="match status" value="1"/>
</dbReference>
<dbReference type="InterPro" id="IPR050364">
    <property type="entry name" value="Cytochrome_P450_fung"/>
</dbReference>
<proteinExistence type="inferred from homology"/>
<dbReference type="GO" id="GO:0004497">
    <property type="term" value="F:monooxygenase activity"/>
    <property type="evidence" value="ECO:0007669"/>
    <property type="project" value="UniProtKB-KW"/>
</dbReference>
<comment type="cofactor">
    <cofactor evidence="5">
        <name>heme</name>
        <dbReference type="ChEBI" id="CHEBI:30413"/>
    </cofactor>
</comment>
<dbReference type="SUPFAM" id="SSF48264">
    <property type="entry name" value="Cytochrome P450"/>
    <property type="match status" value="1"/>
</dbReference>
<evidence type="ECO:0000256" key="6">
    <source>
        <dbReference type="RuleBase" id="RU000461"/>
    </source>
</evidence>
<evidence type="ECO:0000256" key="2">
    <source>
        <dbReference type="ARBA" id="ARBA00022723"/>
    </source>
</evidence>
<dbReference type="PROSITE" id="PS00086">
    <property type="entry name" value="CYTOCHROME_P450"/>
    <property type="match status" value="1"/>
</dbReference>
<dbReference type="OrthoDB" id="1103324at2759"/>
<dbReference type="RefSeq" id="XP_013258731.1">
    <property type="nucleotide sequence ID" value="XM_013403277.1"/>
</dbReference>
<evidence type="ECO:0008006" key="9">
    <source>
        <dbReference type="Google" id="ProtNLM"/>
    </source>
</evidence>
<dbReference type="STRING" id="1182545.A0A072P8D7"/>
<dbReference type="AlphaFoldDB" id="A0A072P8D7"/>
<dbReference type="CDD" id="cd11065">
    <property type="entry name" value="CYP64-like"/>
    <property type="match status" value="1"/>
</dbReference>
<evidence type="ECO:0000313" key="8">
    <source>
        <dbReference type="Proteomes" id="UP000027920"/>
    </source>
</evidence>
<comment type="caution">
    <text evidence="7">The sequence shown here is derived from an EMBL/GenBank/DDBJ whole genome shotgun (WGS) entry which is preliminary data.</text>
</comment>
<dbReference type="PANTHER" id="PTHR46300">
    <property type="entry name" value="P450, PUTATIVE (EUROFUNG)-RELATED-RELATED"/>
    <property type="match status" value="1"/>
</dbReference>
<organism evidence="7 8">
    <name type="scientific">Exophiala aquamarina CBS 119918</name>
    <dbReference type="NCBI Taxonomy" id="1182545"/>
    <lineage>
        <taxon>Eukaryota</taxon>
        <taxon>Fungi</taxon>
        <taxon>Dikarya</taxon>
        <taxon>Ascomycota</taxon>
        <taxon>Pezizomycotina</taxon>
        <taxon>Eurotiomycetes</taxon>
        <taxon>Chaetothyriomycetidae</taxon>
        <taxon>Chaetothyriales</taxon>
        <taxon>Herpotrichiellaceae</taxon>
        <taxon>Exophiala</taxon>
    </lineage>
</organism>
<keyword evidence="5 6" id="KW-0349">Heme</keyword>
<gene>
    <name evidence="7" type="ORF">A1O9_07722</name>
</gene>
<dbReference type="GO" id="GO:0005506">
    <property type="term" value="F:iron ion binding"/>
    <property type="evidence" value="ECO:0007669"/>
    <property type="project" value="InterPro"/>
</dbReference>
<keyword evidence="2 5" id="KW-0479">Metal-binding</keyword>
<reference evidence="7 8" key="1">
    <citation type="submission" date="2013-03" db="EMBL/GenBank/DDBJ databases">
        <title>The Genome Sequence of Exophiala aquamarina CBS 119918.</title>
        <authorList>
            <consortium name="The Broad Institute Genomics Platform"/>
            <person name="Cuomo C."/>
            <person name="de Hoog S."/>
            <person name="Gorbushina A."/>
            <person name="Walker B."/>
            <person name="Young S.K."/>
            <person name="Zeng Q."/>
            <person name="Gargeya S."/>
            <person name="Fitzgerald M."/>
            <person name="Haas B."/>
            <person name="Abouelleil A."/>
            <person name="Allen A.W."/>
            <person name="Alvarado L."/>
            <person name="Arachchi H.M."/>
            <person name="Berlin A.M."/>
            <person name="Chapman S.B."/>
            <person name="Gainer-Dewar J."/>
            <person name="Goldberg J."/>
            <person name="Griggs A."/>
            <person name="Gujja S."/>
            <person name="Hansen M."/>
            <person name="Howarth C."/>
            <person name="Imamovic A."/>
            <person name="Ireland A."/>
            <person name="Larimer J."/>
            <person name="McCowan C."/>
            <person name="Murphy C."/>
            <person name="Pearson M."/>
            <person name="Poon T.W."/>
            <person name="Priest M."/>
            <person name="Roberts A."/>
            <person name="Saif S."/>
            <person name="Shea T."/>
            <person name="Sisk P."/>
            <person name="Sykes S."/>
            <person name="Wortman J."/>
            <person name="Nusbaum C."/>
            <person name="Birren B."/>
        </authorList>
    </citation>
    <scope>NUCLEOTIDE SEQUENCE [LARGE SCALE GENOMIC DNA]</scope>
    <source>
        <strain evidence="7 8">CBS 119918</strain>
    </source>
</reference>
<dbReference type="PRINTS" id="PR00385">
    <property type="entry name" value="P450"/>
</dbReference>
<dbReference type="InterPro" id="IPR036396">
    <property type="entry name" value="Cyt_P450_sf"/>
</dbReference>
<evidence type="ECO:0000256" key="4">
    <source>
        <dbReference type="ARBA" id="ARBA00023004"/>
    </source>
</evidence>
<dbReference type="GO" id="GO:0016705">
    <property type="term" value="F:oxidoreductase activity, acting on paired donors, with incorporation or reduction of molecular oxygen"/>
    <property type="evidence" value="ECO:0007669"/>
    <property type="project" value="InterPro"/>
</dbReference>
<evidence type="ECO:0000256" key="5">
    <source>
        <dbReference type="PIRSR" id="PIRSR602401-1"/>
    </source>
</evidence>
<keyword evidence="8" id="KW-1185">Reference proteome</keyword>
<dbReference type="InterPro" id="IPR002401">
    <property type="entry name" value="Cyt_P450_E_grp-I"/>
</dbReference>
<dbReference type="GO" id="GO:0020037">
    <property type="term" value="F:heme binding"/>
    <property type="evidence" value="ECO:0007669"/>
    <property type="project" value="InterPro"/>
</dbReference>
<sequence length="392" mass="44479">MLAAADSYQPVQEYESLKLLAALLREPSKYELWFEQYASGVVFRIGFGHWIETGQEEEFLRIIAVGKNVERVASPGVYLVDSLPLLQHMPTFLAPFKQEARKLRAEELSLFRKLLYDVRQSMTRGGSTPASFMKTFLENQETFKLSDDEGAYVIGTLFEAGSGTTAAAMMSFCLAMCLFPAWQQKIQDEVDGATGARMPGFEDVPQLPTVRAVIKEVLRWRPVTAGGVPHQLIKDDEYEGYHFAAGTVFHANQWAIHRDPELYPDADTFRPERWLDPKFPQTYREPLSKYPNLQNYSCFGFGRRICPGQSIAERSLILLTARIAWALDLQRKTDAAGALLPLLDYDYTAGFNVQPRHFDFDIFPRSAEKVRMIHAALRMAKEECIDSGSNKH</sequence>
<keyword evidence="4 5" id="KW-0408">Iron</keyword>
<dbReference type="GeneID" id="25282635"/>
<keyword evidence="6" id="KW-0503">Monooxygenase</keyword>
<dbReference type="Gene3D" id="1.10.630.10">
    <property type="entry name" value="Cytochrome P450"/>
    <property type="match status" value="1"/>
</dbReference>